<dbReference type="GO" id="GO:0005840">
    <property type="term" value="C:ribosome"/>
    <property type="evidence" value="ECO:0007669"/>
    <property type="project" value="UniProtKB-KW"/>
</dbReference>
<comment type="similarity">
    <text evidence="1 6 7">Belongs to the universal ribosomal protein uS8 family.</text>
</comment>
<evidence type="ECO:0000256" key="5">
    <source>
        <dbReference type="ARBA" id="ARBA00023274"/>
    </source>
</evidence>
<dbReference type="SUPFAM" id="SSF56047">
    <property type="entry name" value="Ribosomal protein S8"/>
    <property type="match status" value="1"/>
</dbReference>
<sequence>MDSIYVGNASEKSHQLWVSRNTGKVITVVMLDPLANALNTIYQNEMRGNKEAIIMPASKLIANVLRVMQQEGYVGEIEYIDDGRWGKIRVQLLGRINKCGAIKPRQPLSYNDLLRLPEWVRRFLPSKDVGILILSTSNGLMTHKQALEKRIGGIVLAYVY</sequence>
<dbReference type="FunFam" id="3.30.1370.30:FF:000001">
    <property type="entry name" value="40S ribosomal protein S15a"/>
    <property type="match status" value="1"/>
</dbReference>
<dbReference type="EMBL" id="CP006867">
    <property type="protein sequence ID" value="ALU11361.1"/>
    <property type="molecule type" value="Genomic_DNA"/>
</dbReference>
<proteinExistence type="inferred from homology"/>
<dbReference type="GO" id="GO:0019843">
    <property type="term" value="F:rRNA binding"/>
    <property type="evidence" value="ECO:0007669"/>
    <property type="project" value="UniProtKB-UniRule"/>
</dbReference>
<gene>
    <name evidence="6" type="primary">rps8</name>
    <name evidence="8" type="ORF">EYM_00260</name>
</gene>
<evidence type="ECO:0000256" key="4">
    <source>
        <dbReference type="ARBA" id="ARBA00022980"/>
    </source>
</evidence>
<keyword evidence="3 6" id="KW-0694">RNA-binding</keyword>
<evidence type="ECO:0000256" key="6">
    <source>
        <dbReference type="HAMAP-Rule" id="MF_01302"/>
    </source>
</evidence>
<keyword evidence="9" id="KW-1185">Reference proteome</keyword>
<dbReference type="PANTHER" id="PTHR11758">
    <property type="entry name" value="40S RIBOSOMAL PROTEIN S15A"/>
    <property type="match status" value="1"/>
</dbReference>
<evidence type="ECO:0000256" key="1">
    <source>
        <dbReference type="ARBA" id="ARBA00006471"/>
    </source>
</evidence>
<reference evidence="8 9" key="1">
    <citation type="submission" date="2013-11" db="EMBL/GenBank/DDBJ databases">
        <title>Comparative genomics of Ignicoccus.</title>
        <authorList>
            <person name="Podar M."/>
        </authorList>
    </citation>
    <scope>NUCLEOTIDE SEQUENCE [LARGE SCALE GENOMIC DNA]</scope>
    <source>
        <strain evidence="8 9">DSM 13165</strain>
    </source>
</reference>
<evidence type="ECO:0000256" key="2">
    <source>
        <dbReference type="ARBA" id="ARBA00022730"/>
    </source>
</evidence>
<organism evidence="8 9">
    <name type="scientific">Ignicoccus islandicus DSM 13165</name>
    <dbReference type="NCBI Taxonomy" id="940295"/>
    <lineage>
        <taxon>Archaea</taxon>
        <taxon>Thermoproteota</taxon>
        <taxon>Thermoprotei</taxon>
        <taxon>Desulfurococcales</taxon>
        <taxon>Desulfurococcaceae</taxon>
        <taxon>Ignicoccus</taxon>
    </lineage>
</organism>
<dbReference type="GO" id="GO:0006412">
    <property type="term" value="P:translation"/>
    <property type="evidence" value="ECO:0007669"/>
    <property type="project" value="UniProtKB-UniRule"/>
</dbReference>
<name>A0A0U2WK68_9CREN</name>
<dbReference type="Proteomes" id="UP000060778">
    <property type="component" value="Chromosome"/>
</dbReference>
<dbReference type="InterPro" id="IPR047863">
    <property type="entry name" value="Ribosomal_uS8_CS"/>
</dbReference>
<comment type="function">
    <text evidence="6">One of the primary rRNA binding proteins, it binds directly to 16S rRNA central domain where it helps coordinate assembly of the platform of the 30S subunit.</text>
</comment>
<accession>A0A0U2WK68</accession>
<dbReference type="NCBIfam" id="NF003115">
    <property type="entry name" value="PRK04034.1"/>
    <property type="match status" value="1"/>
</dbReference>
<dbReference type="PATRIC" id="fig|940295.4.peg.53"/>
<dbReference type="PROSITE" id="PS00053">
    <property type="entry name" value="RIBOSOMAL_S8"/>
    <property type="match status" value="1"/>
</dbReference>
<evidence type="ECO:0000256" key="7">
    <source>
        <dbReference type="RuleBase" id="RU003660"/>
    </source>
</evidence>
<keyword evidence="4 6" id="KW-0689">Ribosomal protein</keyword>
<evidence type="ECO:0000313" key="8">
    <source>
        <dbReference type="EMBL" id="ALU11361.1"/>
    </source>
</evidence>
<dbReference type="Gene3D" id="3.30.1370.30">
    <property type="match status" value="1"/>
</dbReference>
<dbReference type="Gene3D" id="3.30.1490.10">
    <property type="match status" value="1"/>
</dbReference>
<dbReference type="GO" id="GO:1990904">
    <property type="term" value="C:ribonucleoprotein complex"/>
    <property type="evidence" value="ECO:0007669"/>
    <property type="project" value="UniProtKB-KW"/>
</dbReference>
<dbReference type="InterPro" id="IPR035987">
    <property type="entry name" value="Ribosomal_uS8_sf"/>
</dbReference>
<dbReference type="HAMAP" id="MF_01302_A">
    <property type="entry name" value="Ribosomal_uS8_A"/>
    <property type="match status" value="1"/>
</dbReference>
<dbReference type="InterPro" id="IPR000630">
    <property type="entry name" value="Ribosomal_uS8"/>
</dbReference>
<keyword evidence="2 6" id="KW-0699">rRNA-binding</keyword>
<evidence type="ECO:0000313" key="9">
    <source>
        <dbReference type="Proteomes" id="UP000060778"/>
    </source>
</evidence>
<dbReference type="AlphaFoldDB" id="A0A0U2WK68"/>
<dbReference type="GO" id="GO:0003735">
    <property type="term" value="F:structural constituent of ribosome"/>
    <property type="evidence" value="ECO:0007669"/>
    <property type="project" value="InterPro"/>
</dbReference>
<protein>
    <recommendedName>
        <fullName evidence="6">Small ribosomal subunit protein uS8</fullName>
    </recommendedName>
</protein>
<dbReference type="KEGG" id="iis:EYM_00260"/>
<comment type="subunit">
    <text evidence="6">Part of the 30S ribosomal subunit.</text>
</comment>
<keyword evidence="5 6" id="KW-0687">Ribonucleoprotein</keyword>
<dbReference type="STRING" id="940295.EYM_00260"/>
<dbReference type="Pfam" id="PF00410">
    <property type="entry name" value="Ribosomal_S8"/>
    <property type="match status" value="1"/>
</dbReference>
<evidence type="ECO:0000256" key="3">
    <source>
        <dbReference type="ARBA" id="ARBA00022884"/>
    </source>
</evidence>